<reference evidence="2 3" key="1">
    <citation type="submission" date="2017-08" db="EMBL/GenBank/DDBJ databases">
        <title>Acidophilic green algal genome provides insights into adaptation to an acidic environment.</title>
        <authorList>
            <person name="Hirooka S."/>
            <person name="Hirose Y."/>
            <person name="Kanesaki Y."/>
            <person name="Higuchi S."/>
            <person name="Fujiwara T."/>
            <person name="Onuma R."/>
            <person name="Era A."/>
            <person name="Ohbayashi R."/>
            <person name="Uzuka A."/>
            <person name="Nozaki H."/>
            <person name="Yoshikawa H."/>
            <person name="Miyagishima S.Y."/>
        </authorList>
    </citation>
    <scope>NUCLEOTIDE SEQUENCE [LARGE SCALE GENOMIC DNA]</scope>
    <source>
        <strain evidence="2 3">NIES-2499</strain>
    </source>
</reference>
<name>A0A250WSC3_9CHLO</name>
<comment type="caution">
    <text evidence="2">The sequence shown here is derived from an EMBL/GenBank/DDBJ whole genome shotgun (WGS) entry which is preliminary data.</text>
</comment>
<dbReference type="EMBL" id="BEGY01000004">
    <property type="protein sequence ID" value="GAX73681.1"/>
    <property type="molecule type" value="Genomic_DNA"/>
</dbReference>
<keyword evidence="3" id="KW-1185">Reference proteome</keyword>
<gene>
    <name evidence="2" type="ORF">CEUSTIGMA_g1132.t1</name>
</gene>
<evidence type="ECO:0000313" key="3">
    <source>
        <dbReference type="Proteomes" id="UP000232323"/>
    </source>
</evidence>
<dbReference type="AlphaFoldDB" id="A0A250WSC3"/>
<evidence type="ECO:0000313" key="2">
    <source>
        <dbReference type="EMBL" id="GAX73681.1"/>
    </source>
</evidence>
<dbReference type="InterPro" id="IPR025124">
    <property type="entry name" value="Gag1-like_clamp"/>
</dbReference>
<dbReference type="Pfam" id="PF13259">
    <property type="entry name" value="clamp_Gag1-like"/>
    <property type="match status" value="1"/>
</dbReference>
<sequence>MSPSQKFSSCLKISGFWHNIFWSSVDCVATTFAMNKTEEEAETSISALSKDADGDLSANKDSSLNWEEFRKRWHEEGGPAKKIRRTQYTVVTFEMLSTSAPFPHPVPLSEVVECLVEAWENEQDYD</sequence>
<protein>
    <recommendedName>
        <fullName evidence="1">Gag1-like clamp domain-containing protein</fullName>
    </recommendedName>
</protein>
<proteinExistence type="predicted"/>
<organism evidence="2 3">
    <name type="scientific">Chlamydomonas eustigma</name>
    <dbReference type="NCBI Taxonomy" id="1157962"/>
    <lineage>
        <taxon>Eukaryota</taxon>
        <taxon>Viridiplantae</taxon>
        <taxon>Chlorophyta</taxon>
        <taxon>core chlorophytes</taxon>
        <taxon>Chlorophyceae</taxon>
        <taxon>CS clade</taxon>
        <taxon>Chlamydomonadales</taxon>
        <taxon>Chlamydomonadaceae</taxon>
        <taxon>Chlamydomonas</taxon>
    </lineage>
</organism>
<dbReference type="OrthoDB" id="531050at2759"/>
<dbReference type="Proteomes" id="UP000232323">
    <property type="component" value="Unassembled WGS sequence"/>
</dbReference>
<evidence type="ECO:0000259" key="1">
    <source>
        <dbReference type="Pfam" id="PF13259"/>
    </source>
</evidence>
<accession>A0A250WSC3</accession>
<feature type="domain" description="Gag1-like clamp" evidence="1">
    <location>
        <begin position="81"/>
        <end position="126"/>
    </location>
</feature>